<dbReference type="Proteomes" id="UP000249354">
    <property type="component" value="Unassembled WGS sequence"/>
</dbReference>
<sequence length="230" mass="24383">MLYSVFRQMVRLPASTPTQTNRQAVNTTAIKTTGVNMMRVKRAGIKGLVLALTLAMASCATSPDTAVVEPEPKAVPEAVAPKKETKPSVVEAPPAKDPVPAQADGTQPSKPSADGDMVTVEVYTIDDQCNDFIAQPVQVSSAKAIDEAVGKAMSAEEYTAFKLAGYQVNVTGGTAIVDMQLAPGSERKFVSLSSCEQRSLFGSIEETLLNNDAWNVNSVKFTSSGKDIIL</sequence>
<proteinExistence type="predicted"/>
<accession>A0A2W4U7J1</accession>
<evidence type="ECO:0008006" key="4">
    <source>
        <dbReference type="Google" id="ProtNLM"/>
    </source>
</evidence>
<reference evidence="2 3" key="2">
    <citation type="submission" date="2018-06" db="EMBL/GenBank/DDBJ databases">
        <title>Metagenomic assembly of (sub)arctic Cyanobacteria and their associated microbiome from non-axenic cultures.</title>
        <authorList>
            <person name="Baurain D."/>
        </authorList>
    </citation>
    <scope>NUCLEOTIDE SEQUENCE [LARGE SCALE GENOMIC DNA]</scope>
    <source>
        <strain evidence="2">ULC129bin1</strain>
    </source>
</reference>
<name>A0A2W4U7J1_9CYAN</name>
<reference evidence="3" key="1">
    <citation type="submission" date="2018-04" db="EMBL/GenBank/DDBJ databases">
        <authorList>
            <person name="Cornet L."/>
        </authorList>
    </citation>
    <scope>NUCLEOTIDE SEQUENCE [LARGE SCALE GENOMIC DNA]</scope>
</reference>
<evidence type="ECO:0000256" key="1">
    <source>
        <dbReference type="SAM" id="MobiDB-lite"/>
    </source>
</evidence>
<evidence type="ECO:0000313" key="2">
    <source>
        <dbReference type="EMBL" id="PZO15020.1"/>
    </source>
</evidence>
<dbReference type="AlphaFoldDB" id="A0A2W4U7J1"/>
<protein>
    <recommendedName>
        <fullName evidence="4">Sporulation/spore germination protein</fullName>
    </recommendedName>
</protein>
<comment type="caution">
    <text evidence="2">The sequence shown here is derived from an EMBL/GenBank/DDBJ whole genome shotgun (WGS) entry which is preliminary data.</text>
</comment>
<evidence type="ECO:0000313" key="3">
    <source>
        <dbReference type="Proteomes" id="UP000249354"/>
    </source>
</evidence>
<gene>
    <name evidence="2" type="ORF">DCF25_14285</name>
</gene>
<feature type="region of interest" description="Disordered" evidence="1">
    <location>
        <begin position="63"/>
        <end position="114"/>
    </location>
</feature>
<feature type="compositionally biased region" description="Basic and acidic residues" evidence="1">
    <location>
        <begin position="70"/>
        <end position="86"/>
    </location>
</feature>
<dbReference type="EMBL" id="QBMC01000100">
    <property type="protein sequence ID" value="PZO15020.1"/>
    <property type="molecule type" value="Genomic_DNA"/>
</dbReference>
<organism evidence="2 3">
    <name type="scientific">Leptolyngbya foveolarum</name>
    <dbReference type="NCBI Taxonomy" id="47253"/>
    <lineage>
        <taxon>Bacteria</taxon>
        <taxon>Bacillati</taxon>
        <taxon>Cyanobacteriota</taxon>
        <taxon>Cyanophyceae</taxon>
        <taxon>Leptolyngbyales</taxon>
        <taxon>Leptolyngbyaceae</taxon>
        <taxon>Leptolyngbya group</taxon>
        <taxon>Leptolyngbya</taxon>
    </lineage>
</organism>